<proteinExistence type="predicted"/>
<keyword evidence="2" id="KW-1185">Reference proteome</keyword>
<evidence type="ECO:0000313" key="1">
    <source>
        <dbReference type="EMBL" id="CAH9107077.1"/>
    </source>
</evidence>
<dbReference type="Proteomes" id="UP001152523">
    <property type="component" value="Unassembled WGS sequence"/>
</dbReference>
<organism evidence="1 2">
    <name type="scientific">Cuscuta epithymum</name>
    <dbReference type="NCBI Taxonomy" id="186058"/>
    <lineage>
        <taxon>Eukaryota</taxon>
        <taxon>Viridiplantae</taxon>
        <taxon>Streptophyta</taxon>
        <taxon>Embryophyta</taxon>
        <taxon>Tracheophyta</taxon>
        <taxon>Spermatophyta</taxon>
        <taxon>Magnoliopsida</taxon>
        <taxon>eudicotyledons</taxon>
        <taxon>Gunneridae</taxon>
        <taxon>Pentapetalae</taxon>
        <taxon>asterids</taxon>
        <taxon>lamiids</taxon>
        <taxon>Solanales</taxon>
        <taxon>Convolvulaceae</taxon>
        <taxon>Cuscuteae</taxon>
        <taxon>Cuscuta</taxon>
        <taxon>Cuscuta subgen. Cuscuta</taxon>
    </lineage>
</organism>
<evidence type="ECO:0000313" key="2">
    <source>
        <dbReference type="Proteomes" id="UP001152523"/>
    </source>
</evidence>
<gene>
    <name evidence="1" type="ORF">CEPIT_LOCUS17817</name>
</gene>
<dbReference type="EMBL" id="CAMAPF010000141">
    <property type="protein sequence ID" value="CAH9107077.1"/>
    <property type="molecule type" value="Genomic_DNA"/>
</dbReference>
<accession>A0AAV0DQ82</accession>
<name>A0AAV0DQ82_9ASTE</name>
<dbReference type="AlphaFoldDB" id="A0AAV0DQ82"/>
<comment type="caution">
    <text evidence="1">The sequence shown here is derived from an EMBL/GenBank/DDBJ whole genome shotgun (WGS) entry which is preliminary data.</text>
</comment>
<protein>
    <submittedName>
        <fullName evidence="1">Uncharacterized protein</fullName>
    </submittedName>
</protein>
<reference evidence="1" key="1">
    <citation type="submission" date="2022-07" db="EMBL/GenBank/DDBJ databases">
        <authorList>
            <person name="Macas J."/>
            <person name="Novak P."/>
            <person name="Neumann P."/>
        </authorList>
    </citation>
    <scope>NUCLEOTIDE SEQUENCE</scope>
</reference>
<sequence>MHVFPGSTMYCTPDCDPAFKPCVGKSSQKRARDGTIVWKHMVCNRQGFKNVSKLKTVAPNSESCKNVDLDNQFSGENEEFTT</sequence>